<dbReference type="NCBIfam" id="TIGR02595">
    <property type="entry name" value="PEP_CTERM"/>
    <property type="match status" value="1"/>
</dbReference>
<dbReference type="SUPFAM" id="SSF51126">
    <property type="entry name" value="Pectin lyase-like"/>
    <property type="match status" value="1"/>
</dbReference>
<organism evidence="3 4">
    <name type="scientific">Roseateles oligotrophus</name>
    <dbReference type="NCBI Taxonomy" id="1769250"/>
    <lineage>
        <taxon>Bacteria</taxon>
        <taxon>Pseudomonadati</taxon>
        <taxon>Pseudomonadota</taxon>
        <taxon>Betaproteobacteria</taxon>
        <taxon>Burkholderiales</taxon>
        <taxon>Sphaerotilaceae</taxon>
        <taxon>Roseateles</taxon>
    </lineage>
</organism>
<evidence type="ECO:0000256" key="1">
    <source>
        <dbReference type="SAM" id="SignalP"/>
    </source>
</evidence>
<evidence type="ECO:0000259" key="2">
    <source>
        <dbReference type="Pfam" id="PF07589"/>
    </source>
</evidence>
<dbReference type="RefSeq" id="WP_184302790.1">
    <property type="nucleotide sequence ID" value="NZ_JACHLP010000008.1"/>
</dbReference>
<name>A0A840L9C5_9BURK</name>
<feature type="chain" id="PRO_5032672864" description="Ice-binding protein C-terminal domain-containing protein" evidence="1">
    <location>
        <begin position="32"/>
        <end position="658"/>
    </location>
</feature>
<protein>
    <recommendedName>
        <fullName evidence="2">Ice-binding protein C-terminal domain-containing protein</fullName>
    </recommendedName>
</protein>
<feature type="domain" description="Ice-binding protein C-terminal" evidence="2">
    <location>
        <begin position="617"/>
        <end position="640"/>
    </location>
</feature>
<dbReference type="InterPro" id="IPR013424">
    <property type="entry name" value="Ice-binding_C"/>
</dbReference>
<dbReference type="InterPro" id="IPR011050">
    <property type="entry name" value="Pectin_lyase_fold/virulence"/>
</dbReference>
<dbReference type="AlphaFoldDB" id="A0A840L9C5"/>
<sequence>MSISIPSKWRPKLRQLSLATSTLILCQSAQALDYLWLPYSGDWENAANWSLLGLPGGQDRVEFTGGSARLSSTTSIQRLRMNSGGAQIYGTGTLTTAELDMQRGILGGGGAISAVPVGATVVSGSASFNGAETQAVNTRHTLTLQGNSNWTTGNGALGGGGAIINASSATFNDLGAGSSNSYRALRDSGGSYSGGIFVNQGSYVRSGLGLTRAYGFDNQGSLALQSGTFELREQGRLAGQTRVAEGALLAFNGSGTTLLGNIDNQGRMHFRNGRLAIEASATLGGVVEVSDAQISNQSSNSLQRLTLNSGGAQIYGTGTLTTAELDMQRGILGGGGAISAVPVGATVVSGNASFNGAGTQAVNTKHTLTLQGNSNWTAGNGALGGGGAIINASGATFNDLGTSNSNSYKALRDSGGSYSGGIFVNQGSYVRSGLGLTRAYGFDNQGSLDLQAGSFQVDGHFSNTGSIHIASEAVLASDGSQFNNVGLIQGSGTIKTWNANSALNHAGTLDPGEGAKLGTLSVDGSLSFGKLATLRIDLGQLGQSDLLRVSKAVSLDGELSLWAAPDLVLHAGDSYTLVSFDQRLNASTFQQISWHGLDTPGFTLEYNAHDIVLRVSAVPEPESWALLLAGLGLLAIARSRPGKIELGGRNEMAKAQAA</sequence>
<keyword evidence="4" id="KW-1185">Reference proteome</keyword>
<gene>
    <name evidence="3" type="ORF">HNP55_003731</name>
</gene>
<dbReference type="Proteomes" id="UP000562027">
    <property type="component" value="Unassembled WGS sequence"/>
</dbReference>
<dbReference type="EMBL" id="JACHLP010000008">
    <property type="protein sequence ID" value="MBB4845184.1"/>
    <property type="molecule type" value="Genomic_DNA"/>
</dbReference>
<evidence type="ECO:0000313" key="4">
    <source>
        <dbReference type="Proteomes" id="UP000562027"/>
    </source>
</evidence>
<keyword evidence="1" id="KW-0732">Signal</keyword>
<dbReference type="Gene3D" id="2.160.20.20">
    <property type="match status" value="1"/>
</dbReference>
<feature type="signal peptide" evidence="1">
    <location>
        <begin position="1"/>
        <end position="31"/>
    </location>
</feature>
<dbReference type="Pfam" id="PF07589">
    <property type="entry name" value="PEP-CTERM"/>
    <property type="match status" value="1"/>
</dbReference>
<proteinExistence type="predicted"/>
<evidence type="ECO:0000313" key="3">
    <source>
        <dbReference type="EMBL" id="MBB4845184.1"/>
    </source>
</evidence>
<reference evidence="3 4" key="1">
    <citation type="submission" date="2020-08" db="EMBL/GenBank/DDBJ databases">
        <title>Functional genomics of gut bacteria from endangered species of beetles.</title>
        <authorList>
            <person name="Carlos-Shanley C."/>
        </authorList>
    </citation>
    <scope>NUCLEOTIDE SEQUENCE [LARGE SCALE GENOMIC DNA]</scope>
    <source>
        <strain evidence="3 4">S00239</strain>
    </source>
</reference>
<comment type="caution">
    <text evidence="3">The sequence shown here is derived from an EMBL/GenBank/DDBJ whole genome shotgun (WGS) entry which is preliminary data.</text>
</comment>
<accession>A0A840L9C5</accession>
<dbReference type="InterPro" id="IPR012332">
    <property type="entry name" value="Autotransporter_pectin_lyase_C"/>
</dbReference>